<evidence type="ECO:0000313" key="5">
    <source>
        <dbReference type="Proteomes" id="UP000324705"/>
    </source>
</evidence>
<evidence type="ECO:0000256" key="1">
    <source>
        <dbReference type="ARBA" id="ARBA00004123"/>
    </source>
</evidence>
<organism evidence="4 5">
    <name type="scientific">Triticum turgidum subsp. durum</name>
    <name type="common">Durum wheat</name>
    <name type="synonym">Triticum durum</name>
    <dbReference type="NCBI Taxonomy" id="4567"/>
    <lineage>
        <taxon>Eukaryota</taxon>
        <taxon>Viridiplantae</taxon>
        <taxon>Streptophyta</taxon>
        <taxon>Embryophyta</taxon>
        <taxon>Tracheophyta</taxon>
        <taxon>Spermatophyta</taxon>
        <taxon>Magnoliopsida</taxon>
        <taxon>Liliopsida</taxon>
        <taxon>Poales</taxon>
        <taxon>Poaceae</taxon>
        <taxon>BOP clade</taxon>
        <taxon>Pooideae</taxon>
        <taxon>Triticodae</taxon>
        <taxon>Triticeae</taxon>
        <taxon>Triticinae</taxon>
        <taxon>Triticum</taxon>
    </lineage>
</organism>
<dbReference type="GO" id="GO:0005634">
    <property type="term" value="C:nucleus"/>
    <property type="evidence" value="ECO:0007669"/>
    <property type="project" value="UniProtKB-SubCell"/>
</dbReference>
<accession>A0A9R1AXX1</accession>
<dbReference type="InterPro" id="IPR018501">
    <property type="entry name" value="DDT_dom"/>
</dbReference>
<keyword evidence="5" id="KW-1185">Reference proteome</keyword>
<dbReference type="Proteomes" id="UP000324705">
    <property type="component" value="Chromosome 6A"/>
</dbReference>
<keyword evidence="2" id="KW-0539">Nucleus</keyword>
<dbReference type="AlphaFoldDB" id="A0A9R1AXX1"/>
<evidence type="ECO:0000313" key="4">
    <source>
        <dbReference type="EMBL" id="VAI44232.1"/>
    </source>
</evidence>
<gene>
    <name evidence="4" type="ORF">TRITD_6Av1G048340</name>
</gene>
<dbReference type="PROSITE" id="PS50827">
    <property type="entry name" value="DDT"/>
    <property type="match status" value="1"/>
</dbReference>
<sequence length="140" mass="15964">MQPEDVGAAIQFLEFCRSFGEIFQIRKGQSEKIVKDITGDRQLREVSSVVAELHTNLLSVIENGNYKKLRTRIEAREGVVRQKIRAATEKEKELKERQNDMAKTMGGEITGNEEANNIFCQIKEAKEVKQAAMKGMWQYG</sequence>
<protein>
    <recommendedName>
        <fullName evidence="3">DDT domain-containing protein</fullName>
    </recommendedName>
</protein>
<reference evidence="4 5" key="1">
    <citation type="submission" date="2017-09" db="EMBL/GenBank/DDBJ databases">
        <authorList>
            <consortium name="International Durum Wheat Genome Sequencing Consortium (IDWGSC)"/>
            <person name="Milanesi L."/>
        </authorList>
    </citation>
    <scope>NUCLEOTIDE SEQUENCE [LARGE SCALE GENOMIC DNA]</scope>
    <source>
        <strain evidence="5">cv. Svevo</strain>
    </source>
</reference>
<comment type="subcellular location">
    <subcellularLocation>
        <location evidence="1">Nucleus</location>
    </subcellularLocation>
</comment>
<proteinExistence type="predicted"/>
<dbReference type="EMBL" id="LT934121">
    <property type="protein sequence ID" value="VAI44232.1"/>
    <property type="molecule type" value="Genomic_DNA"/>
</dbReference>
<evidence type="ECO:0000259" key="3">
    <source>
        <dbReference type="PROSITE" id="PS50827"/>
    </source>
</evidence>
<dbReference type="Gramene" id="TRITD6Av1G048340.4">
    <property type="protein sequence ID" value="TRITD6Av1G048340.4"/>
    <property type="gene ID" value="TRITD6Av1G048340"/>
</dbReference>
<evidence type="ECO:0000256" key="2">
    <source>
        <dbReference type="ARBA" id="ARBA00023242"/>
    </source>
</evidence>
<feature type="domain" description="DDT" evidence="3">
    <location>
        <begin position="3"/>
        <end position="67"/>
    </location>
</feature>
<name>A0A9R1AXX1_TRITD</name>